<accession>A0A1V8RN85</accession>
<dbReference type="SUPFAM" id="SSF159941">
    <property type="entry name" value="MM3350-like"/>
    <property type="match status" value="1"/>
</dbReference>
<evidence type="ECO:0000313" key="3">
    <source>
        <dbReference type="Proteomes" id="UP000191905"/>
    </source>
</evidence>
<dbReference type="InterPro" id="IPR012912">
    <property type="entry name" value="Plasmid_pRiA4b_Orf3-like"/>
</dbReference>
<dbReference type="AlphaFoldDB" id="A0A1V8RN85"/>
<reference evidence="2 3" key="1">
    <citation type="journal article" date="2016" name="Int. J. Syst. Evol. Microbiol.">
        <title>Pseudaminobacter manganicus sp. nov., isolated from sludge of a manganese mine.</title>
        <authorList>
            <person name="Li J."/>
            <person name="Huang J."/>
            <person name="Liao S."/>
            <person name="Wang G."/>
        </authorList>
    </citation>
    <scope>NUCLEOTIDE SEQUENCE [LARGE SCALE GENOMIC DNA]</scope>
    <source>
        <strain evidence="2 3">JH-7</strain>
    </source>
</reference>
<name>A0A1V8RN85_9HYPH</name>
<dbReference type="InterPro" id="IPR024047">
    <property type="entry name" value="MM3350-like_sf"/>
</dbReference>
<proteinExistence type="predicted"/>
<dbReference type="STRING" id="1873176.BFN67_21190"/>
<evidence type="ECO:0000259" key="1">
    <source>
        <dbReference type="Pfam" id="PF07929"/>
    </source>
</evidence>
<protein>
    <recommendedName>
        <fullName evidence="1">Plasmid pRiA4b Orf3-like domain-containing protein</fullName>
    </recommendedName>
</protein>
<dbReference type="PROSITE" id="PS51257">
    <property type="entry name" value="PROKAR_LIPOPROTEIN"/>
    <property type="match status" value="1"/>
</dbReference>
<gene>
    <name evidence="2" type="ORF">BFN67_21190</name>
</gene>
<comment type="caution">
    <text evidence="2">The sequence shown here is derived from an EMBL/GenBank/DDBJ whole genome shotgun (WGS) entry which is preliminary data.</text>
</comment>
<dbReference type="Pfam" id="PF07929">
    <property type="entry name" value="PRiA4_ORF3"/>
    <property type="match status" value="1"/>
</dbReference>
<sequence>MWVEDREVVKERGRYPVCIGGAGACPPEDSGGPDGYLDRRDDALGLDTMNDLATMAEFVEQVVLNGDRAMLDDEDTRHAVECAIDRSRARAPFIACGSSRRDVNKSFRQEEHRRLMHQRLI</sequence>
<evidence type="ECO:0000313" key="2">
    <source>
        <dbReference type="EMBL" id="OQM74616.1"/>
    </source>
</evidence>
<feature type="domain" description="Plasmid pRiA4b Orf3-like" evidence="1">
    <location>
        <begin position="4"/>
        <end position="39"/>
    </location>
</feature>
<organism evidence="2 3">
    <name type="scientific">Manganibacter manganicus</name>
    <dbReference type="NCBI Taxonomy" id="1873176"/>
    <lineage>
        <taxon>Bacteria</taxon>
        <taxon>Pseudomonadati</taxon>
        <taxon>Pseudomonadota</taxon>
        <taxon>Alphaproteobacteria</taxon>
        <taxon>Hyphomicrobiales</taxon>
        <taxon>Phyllobacteriaceae</taxon>
        <taxon>Manganibacter</taxon>
    </lineage>
</organism>
<dbReference type="Gene3D" id="3.10.290.30">
    <property type="entry name" value="MM3350-like"/>
    <property type="match status" value="1"/>
</dbReference>
<dbReference type="Proteomes" id="UP000191905">
    <property type="component" value="Unassembled WGS sequence"/>
</dbReference>
<dbReference type="EMBL" id="MDET01000026">
    <property type="protein sequence ID" value="OQM74616.1"/>
    <property type="molecule type" value="Genomic_DNA"/>
</dbReference>
<keyword evidence="3" id="KW-1185">Reference proteome</keyword>